<keyword evidence="2" id="KW-1185">Reference proteome</keyword>
<accession>A0A371DY24</accession>
<gene>
    <name evidence="1" type="ORF">OH76DRAFT_35561</name>
</gene>
<name>A0A371DY24_9APHY</name>
<evidence type="ECO:0000313" key="1">
    <source>
        <dbReference type="EMBL" id="RDX57391.1"/>
    </source>
</evidence>
<reference evidence="1 2" key="1">
    <citation type="journal article" date="2018" name="Biotechnol. Biofuels">
        <title>Integrative visual omics of the white-rot fungus Polyporus brumalis exposes the biotechnological potential of its oxidative enzymes for delignifying raw plant biomass.</title>
        <authorList>
            <person name="Miyauchi S."/>
            <person name="Rancon A."/>
            <person name="Drula E."/>
            <person name="Hage H."/>
            <person name="Chaduli D."/>
            <person name="Favel A."/>
            <person name="Grisel S."/>
            <person name="Henrissat B."/>
            <person name="Herpoel-Gimbert I."/>
            <person name="Ruiz-Duenas F.J."/>
            <person name="Chevret D."/>
            <person name="Hainaut M."/>
            <person name="Lin J."/>
            <person name="Wang M."/>
            <person name="Pangilinan J."/>
            <person name="Lipzen A."/>
            <person name="Lesage-Meessen L."/>
            <person name="Navarro D."/>
            <person name="Riley R."/>
            <person name="Grigoriev I.V."/>
            <person name="Zhou S."/>
            <person name="Raouche S."/>
            <person name="Rosso M.N."/>
        </authorList>
    </citation>
    <scope>NUCLEOTIDE SEQUENCE [LARGE SCALE GENOMIC DNA]</scope>
    <source>
        <strain evidence="1 2">BRFM 1820</strain>
    </source>
</reference>
<dbReference type="AlphaFoldDB" id="A0A371DY24"/>
<dbReference type="Proteomes" id="UP000256964">
    <property type="component" value="Unassembled WGS sequence"/>
</dbReference>
<sequence length="100" mass="11123">MAKASLTVLVTARGGLSRALTAATEPQSGYPSLLIQYLSKYQYEASTLFEYTPERRQMRPARACLPGSCWLLAFDNHVSPLILPPKPVHFWWQGILSSAV</sequence>
<organism evidence="1 2">
    <name type="scientific">Lentinus brumalis</name>
    <dbReference type="NCBI Taxonomy" id="2498619"/>
    <lineage>
        <taxon>Eukaryota</taxon>
        <taxon>Fungi</taxon>
        <taxon>Dikarya</taxon>
        <taxon>Basidiomycota</taxon>
        <taxon>Agaricomycotina</taxon>
        <taxon>Agaricomycetes</taxon>
        <taxon>Polyporales</taxon>
        <taxon>Polyporaceae</taxon>
        <taxon>Lentinus</taxon>
    </lineage>
</organism>
<dbReference type="EMBL" id="KZ857379">
    <property type="protein sequence ID" value="RDX57391.1"/>
    <property type="molecule type" value="Genomic_DNA"/>
</dbReference>
<protein>
    <submittedName>
        <fullName evidence="1">Uncharacterized protein</fullName>
    </submittedName>
</protein>
<evidence type="ECO:0000313" key="2">
    <source>
        <dbReference type="Proteomes" id="UP000256964"/>
    </source>
</evidence>
<proteinExistence type="predicted"/>